<feature type="transmembrane region" description="Helical" evidence="6">
    <location>
        <begin position="168"/>
        <end position="189"/>
    </location>
</feature>
<keyword evidence="4 6" id="KW-1133">Transmembrane helix</keyword>
<dbReference type="GO" id="GO:0005886">
    <property type="term" value="C:plasma membrane"/>
    <property type="evidence" value="ECO:0007669"/>
    <property type="project" value="UniProtKB-SubCell"/>
</dbReference>
<reference evidence="8 9" key="1">
    <citation type="submission" date="2016-11" db="EMBL/GenBank/DDBJ databases">
        <authorList>
            <person name="Jaros S."/>
            <person name="Januszkiewicz K."/>
            <person name="Wedrychowicz H."/>
        </authorList>
    </citation>
    <scope>NUCLEOTIDE SEQUENCE [LARGE SCALE GENOMIC DNA]</scope>
    <source>
        <strain evidence="8 9">DSM 19022</strain>
    </source>
</reference>
<gene>
    <name evidence="8" type="ORF">SAMN02745176_02600</name>
</gene>
<proteinExistence type="inferred from homology"/>
<dbReference type="AlphaFoldDB" id="A0A1M6H1I6"/>
<feature type="domain" description="VTT" evidence="7">
    <location>
        <begin position="71"/>
        <end position="188"/>
    </location>
</feature>
<feature type="transmembrane region" description="Helical" evidence="6">
    <location>
        <begin position="12"/>
        <end position="34"/>
    </location>
</feature>
<dbReference type="InterPro" id="IPR032816">
    <property type="entry name" value="VTT_dom"/>
</dbReference>
<protein>
    <recommendedName>
        <fullName evidence="6">TVP38/TMEM64 family membrane protein</fullName>
    </recommendedName>
</protein>
<comment type="subcellular location">
    <subcellularLocation>
        <location evidence="1 6">Cell membrane</location>
        <topology evidence="1 6">Multi-pass membrane protein</topology>
    </subcellularLocation>
</comment>
<keyword evidence="9" id="KW-1185">Reference proteome</keyword>
<evidence type="ECO:0000256" key="3">
    <source>
        <dbReference type="ARBA" id="ARBA00022692"/>
    </source>
</evidence>
<evidence type="ECO:0000259" key="7">
    <source>
        <dbReference type="Pfam" id="PF09335"/>
    </source>
</evidence>
<feature type="transmembrane region" description="Helical" evidence="6">
    <location>
        <begin position="90"/>
        <end position="108"/>
    </location>
</feature>
<evidence type="ECO:0000256" key="1">
    <source>
        <dbReference type="ARBA" id="ARBA00004651"/>
    </source>
</evidence>
<evidence type="ECO:0000313" key="8">
    <source>
        <dbReference type="EMBL" id="SHJ16002.1"/>
    </source>
</evidence>
<keyword evidence="3 6" id="KW-0812">Transmembrane</keyword>
<dbReference type="Pfam" id="PF09335">
    <property type="entry name" value="VTT_dom"/>
    <property type="match status" value="1"/>
</dbReference>
<dbReference type="EMBL" id="FQZS01000018">
    <property type="protein sequence ID" value="SHJ16002.1"/>
    <property type="molecule type" value="Genomic_DNA"/>
</dbReference>
<evidence type="ECO:0000313" key="9">
    <source>
        <dbReference type="Proteomes" id="UP000184442"/>
    </source>
</evidence>
<comment type="similarity">
    <text evidence="6">Belongs to the TVP38/TMEM64 family.</text>
</comment>
<keyword evidence="2 6" id="KW-1003">Cell membrane</keyword>
<evidence type="ECO:0000256" key="6">
    <source>
        <dbReference type="RuleBase" id="RU366058"/>
    </source>
</evidence>
<dbReference type="PANTHER" id="PTHR12677">
    <property type="entry name" value="GOLGI APPARATUS MEMBRANE PROTEIN TVP38-RELATED"/>
    <property type="match status" value="1"/>
</dbReference>
<evidence type="ECO:0000256" key="5">
    <source>
        <dbReference type="ARBA" id="ARBA00023136"/>
    </source>
</evidence>
<dbReference type="STRING" id="1122184.SAMN02745176_02600"/>
<dbReference type="OrthoDB" id="371137at2"/>
<dbReference type="RefSeq" id="WP_073026609.1">
    <property type="nucleotide sequence ID" value="NZ_FQZS01000018.1"/>
</dbReference>
<feature type="transmembrane region" description="Helical" evidence="6">
    <location>
        <begin position="46"/>
        <end position="69"/>
    </location>
</feature>
<evidence type="ECO:0000256" key="2">
    <source>
        <dbReference type="ARBA" id="ARBA00022475"/>
    </source>
</evidence>
<organism evidence="8 9">
    <name type="scientific">Lutispora thermophila DSM 19022</name>
    <dbReference type="NCBI Taxonomy" id="1122184"/>
    <lineage>
        <taxon>Bacteria</taxon>
        <taxon>Bacillati</taxon>
        <taxon>Bacillota</taxon>
        <taxon>Clostridia</taxon>
        <taxon>Lutisporales</taxon>
        <taxon>Lutisporaceae</taxon>
        <taxon>Lutispora</taxon>
    </lineage>
</organism>
<keyword evidence="5 6" id="KW-0472">Membrane</keyword>
<feature type="transmembrane region" description="Helical" evidence="6">
    <location>
        <begin position="138"/>
        <end position="161"/>
    </location>
</feature>
<accession>A0A1M6H1I6</accession>
<evidence type="ECO:0000256" key="4">
    <source>
        <dbReference type="ARBA" id="ARBA00022989"/>
    </source>
</evidence>
<dbReference type="PANTHER" id="PTHR12677:SF59">
    <property type="entry name" value="GOLGI APPARATUS MEMBRANE PROTEIN TVP38-RELATED"/>
    <property type="match status" value="1"/>
</dbReference>
<name>A0A1M6H1I6_9FIRM</name>
<dbReference type="InterPro" id="IPR015414">
    <property type="entry name" value="TMEM64"/>
</dbReference>
<dbReference type="Proteomes" id="UP000184442">
    <property type="component" value="Unassembled WGS sequence"/>
</dbReference>
<sequence>MSNRAEKLKHIFRVLVVIGALICIGVYVKVSGIMQVLTSLEEFRKYIAGFGAKADLVFFIVQLASVIFAPIPSNVSSAAGAMIFGLWKSFIISTTAIILGSIIVFALARKFGKPFADRFVNDKVTIKYGHLLAMKGEMLLAIMLFLPFFPDDAICIVAGLSNIKFSKFLTIVIFTRPWGILVSSVVGSMDTIIRWWG</sequence>